<evidence type="ECO:0000313" key="8">
    <source>
        <dbReference type="EMBL" id="PKY52066.1"/>
    </source>
</evidence>
<dbReference type="Gene3D" id="1.10.287.70">
    <property type="match status" value="1"/>
</dbReference>
<feature type="transmembrane region" description="Helical" evidence="6">
    <location>
        <begin position="292"/>
        <end position="314"/>
    </location>
</feature>
<evidence type="ECO:0000256" key="3">
    <source>
        <dbReference type="ARBA" id="ARBA00022737"/>
    </source>
</evidence>
<feature type="transmembrane region" description="Helical" evidence="6">
    <location>
        <begin position="466"/>
        <end position="491"/>
    </location>
</feature>
<dbReference type="PANTHER" id="PTHR10582:SF2">
    <property type="entry name" value="INACTIVE"/>
    <property type="match status" value="1"/>
</dbReference>
<proteinExistence type="predicted"/>
<dbReference type="Proteomes" id="UP000234323">
    <property type="component" value="Unassembled WGS sequence"/>
</dbReference>
<dbReference type="InterPro" id="IPR024862">
    <property type="entry name" value="TRPV"/>
</dbReference>
<feature type="transmembrane region" description="Helical" evidence="6">
    <location>
        <begin position="263"/>
        <end position="280"/>
    </location>
</feature>
<keyword evidence="5 6" id="KW-0472">Membrane</keyword>
<protein>
    <recommendedName>
        <fullName evidence="7">Ion transport domain-containing protein</fullName>
    </recommendedName>
</protein>
<feature type="non-terminal residue" evidence="8">
    <location>
        <position position="1"/>
    </location>
</feature>
<keyword evidence="4 6" id="KW-1133">Transmembrane helix</keyword>
<dbReference type="PANTHER" id="PTHR10582">
    <property type="entry name" value="TRANSIENT RECEPTOR POTENTIAL ION CHANNEL PROTEIN"/>
    <property type="match status" value="1"/>
</dbReference>
<dbReference type="GO" id="GO:0098703">
    <property type="term" value="P:calcium ion import across plasma membrane"/>
    <property type="evidence" value="ECO:0007669"/>
    <property type="project" value="TreeGrafter"/>
</dbReference>
<dbReference type="AlphaFoldDB" id="A0A2I1GZL3"/>
<feature type="transmembrane region" description="Helical" evidence="6">
    <location>
        <begin position="320"/>
        <end position="340"/>
    </location>
</feature>
<dbReference type="VEuPathDB" id="FungiDB:FUN_004031"/>
<evidence type="ECO:0000256" key="2">
    <source>
        <dbReference type="ARBA" id="ARBA00022692"/>
    </source>
</evidence>
<name>A0A2I1GZL3_9GLOM</name>
<dbReference type="Pfam" id="PF00520">
    <property type="entry name" value="Ion_trans"/>
    <property type="match status" value="1"/>
</dbReference>
<gene>
    <name evidence="8" type="ORF">RhiirA4_495555</name>
</gene>
<keyword evidence="2 6" id="KW-0812">Transmembrane</keyword>
<feature type="transmembrane region" description="Helical" evidence="6">
    <location>
        <begin position="360"/>
        <end position="383"/>
    </location>
</feature>
<organism evidence="8 9">
    <name type="scientific">Rhizophagus irregularis</name>
    <dbReference type="NCBI Taxonomy" id="588596"/>
    <lineage>
        <taxon>Eukaryota</taxon>
        <taxon>Fungi</taxon>
        <taxon>Fungi incertae sedis</taxon>
        <taxon>Mucoromycota</taxon>
        <taxon>Glomeromycotina</taxon>
        <taxon>Glomeromycetes</taxon>
        <taxon>Glomerales</taxon>
        <taxon>Glomeraceae</taxon>
        <taxon>Rhizophagus</taxon>
    </lineage>
</organism>
<dbReference type="GO" id="GO:0005216">
    <property type="term" value="F:monoatomic ion channel activity"/>
    <property type="evidence" value="ECO:0007669"/>
    <property type="project" value="InterPro"/>
</dbReference>
<comment type="caution">
    <text evidence="8">The sequence shown here is derived from an EMBL/GenBank/DDBJ whole genome shotgun (WGS) entry which is preliminary data.</text>
</comment>
<accession>A0A2I1GZL3</accession>
<evidence type="ECO:0000256" key="4">
    <source>
        <dbReference type="ARBA" id="ARBA00022989"/>
    </source>
</evidence>
<dbReference type="EMBL" id="LLXI01001131">
    <property type="protein sequence ID" value="PKY52066.1"/>
    <property type="molecule type" value="Genomic_DNA"/>
</dbReference>
<comment type="subcellular location">
    <subcellularLocation>
        <location evidence="1">Membrane</location>
        <topology evidence="1">Multi-pass membrane protein</topology>
    </subcellularLocation>
</comment>
<keyword evidence="3" id="KW-0677">Repeat</keyword>
<dbReference type="GO" id="GO:0005886">
    <property type="term" value="C:plasma membrane"/>
    <property type="evidence" value="ECO:0007669"/>
    <property type="project" value="TreeGrafter"/>
</dbReference>
<evidence type="ECO:0000313" key="9">
    <source>
        <dbReference type="Proteomes" id="UP000234323"/>
    </source>
</evidence>
<feature type="domain" description="Ion transport" evidence="7">
    <location>
        <begin position="230"/>
        <end position="501"/>
    </location>
</feature>
<keyword evidence="9" id="KW-1185">Reference proteome</keyword>
<reference evidence="8 9" key="1">
    <citation type="submission" date="2015-10" db="EMBL/GenBank/DDBJ databases">
        <title>Genome analyses suggest a sexual origin of heterokaryosis in a supposedly ancient asexual fungus.</title>
        <authorList>
            <person name="Ropars J."/>
            <person name="Sedzielewska K."/>
            <person name="Noel J."/>
            <person name="Charron P."/>
            <person name="Farinelli L."/>
            <person name="Marton T."/>
            <person name="Kruger M."/>
            <person name="Pelin A."/>
            <person name="Brachmann A."/>
            <person name="Corradi N."/>
        </authorList>
    </citation>
    <scope>NUCLEOTIDE SEQUENCE [LARGE SCALE GENOMIC DNA]</scope>
    <source>
        <strain evidence="8 9">A4</strain>
    </source>
</reference>
<dbReference type="InterPro" id="IPR005821">
    <property type="entry name" value="Ion_trans_dom"/>
</dbReference>
<evidence type="ECO:0000256" key="1">
    <source>
        <dbReference type="ARBA" id="ARBA00004141"/>
    </source>
</evidence>
<feature type="transmembrane region" description="Helical" evidence="6">
    <location>
        <begin position="230"/>
        <end position="251"/>
    </location>
</feature>
<evidence type="ECO:0000256" key="6">
    <source>
        <dbReference type="SAM" id="Phobius"/>
    </source>
</evidence>
<dbReference type="VEuPathDB" id="FungiDB:RhiirA1_450699"/>
<evidence type="ECO:0000256" key="5">
    <source>
        <dbReference type="ARBA" id="ARBA00023136"/>
    </source>
</evidence>
<evidence type="ECO:0000259" key="7">
    <source>
        <dbReference type="Pfam" id="PF00520"/>
    </source>
</evidence>
<sequence length="580" mass="68932">QRLDDDDDDDDDVPLEDEIDQDVGYELPLGDIKSVITNGDDGSLEKEWLEFITTDYFTLLNYLNKFNQDMLIILNPTKDEPDFKDYDQSIYLTCTYNSLCCYPSEYSWFYELAFSPQSSIFIHMCQRKYYNKKSRGLSKSIRDLFSEIIKLDQTFEKKIGNIVSELKKFRMVIRNYIKYFFDIINPDKIINRIRLKVSSKEHDLDNRREFFNNLNGEAIIDFKWRTFGKYYYFLIWLIFMAFQICFIIGSLPSSFNTNELRTQLYKVTYIIGFIQLYFEFKQFIWRPSEYIYSIWNLFDLSAYLFPTITSYLWIYHNSNIPVWLISLSCLFLNIKFLLFFRAFEYFGIYFAIIFGVIRRIFPFLMILIFITISFALSFHLLLIPKDLNSLLNPNPTDPNNPWTLSKKYNQISVDGSINSESSIFIEEPDESTNLFTSFFTSLLATYLFLAGDSSSFTKWSPTADNALLMIMVVLFSFLIVIYLMNLFIGILNMNIEKDYDRGSYLVQKAEILAEIELFYLLPSQRRRKDWFPDVINYEVRMDIAQKYVKKSIDDGKWKSDNYLDSEYKDKVLKQLDILEN</sequence>